<keyword evidence="4" id="KW-0862">Zinc</keyword>
<dbReference type="OrthoDB" id="6077919at2759"/>
<evidence type="ECO:0000256" key="4">
    <source>
        <dbReference type="ARBA" id="ARBA00022833"/>
    </source>
</evidence>
<keyword evidence="3 5" id="KW-0863">Zinc-finger</keyword>
<feature type="domain" description="C2H2-type" evidence="6">
    <location>
        <begin position="195"/>
        <end position="219"/>
    </location>
</feature>
<evidence type="ECO:0000256" key="5">
    <source>
        <dbReference type="PROSITE-ProRule" id="PRU00042"/>
    </source>
</evidence>
<protein>
    <submittedName>
        <fullName evidence="7">Zinc finger protein</fullName>
    </submittedName>
</protein>
<dbReference type="Proteomes" id="UP000030106">
    <property type="component" value="Unassembled WGS sequence"/>
</dbReference>
<dbReference type="PROSITE" id="PS00028">
    <property type="entry name" value="ZINC_FINGER_C2H2_1"/>
    <property type="match status" value="3"/>
</dbReference>
<dbReference type="SUPFAM" id="SSF57667">
    <property type="entry name" value="beta-beta-alpha zinc fingers"/>
    <property type="match status" value="2"/>
</dbReference>
<dbReference type="HOGENOM" id="CLU_075838_0_0_1"/>
<dbReference type="PANTHER" id="PTHR24409">
    <property type="entry name" value="ZINC FINGER PROTEIN 142"/>
    <property type="match status" value="1"/>
</dbReference>
<evidence type="ECO:0000256" key="3">
    <source>
        <dbReference type="ARBA" id="ARBA00022771"/>
    </source>
</evidence>
<dbReference type="InterPro" id="IPR022755">
    <property type="entry name" value="Znf_C2H2_jaz"/>
</dbReference>
<comment type="caution">
    <text evidence="7">The sequence shown here is derived from an EMBL/GenBank/DDBJ whole genome shotgun (WGS) entry which is preliminary data.</text>
</comment>
<keyword evidence="1" id="KW-0479">Metal-binding</keyword>
<keyword evidence="2" id="KW-0677">Repeat</keyword>
<dbReference type="STRING" id="1245745.A0A0A2VBR3"/>
<dbReference type="GO" id="GO:0005634">
    <property type="term" value="C:nucleus"/>
    <property type="evidence" value="ECO:0007669"/>
    <property type="project" value="TreeGrafter"/>
</dbReference>
<dbReference type="AlphaFoldDB" id="A0A0A2VBR3"/>
<dbReference type="InterPro" id="IPR013087">
    <property type="entry name" value="Znf_C2H2_type"/>
</dbReference>
<evidence type="ECO:0000256" key="1">
    <source>
        <dbReference type="ARBA" id="ARBA00022723"/>
    </source>
</evidence>
<evidence type="ECO:0000313" key="8">
    <source>
        <dbReference type="Proteomes" id="UP000030106"/>
    </source>
</evidence>
<reference evidence="7 8" key="1">
    <citation type="submission" date="2012-10" db="EMBL/GenBank/DDBJ databases">
        <title>Genome sequencing and analysis of entomopathogenic fungi Beauveria bassiana D1-5.</title>
        <authorList>
            <person name="Li Q."/>
            <person name="Wang L."/>
            <person name="Zhang Z."/>
            <person name="Wang Q."/>
            <person name="Ren J."/>
            <person name="Wang M."/>
            <person name="Xu W."/>
            <person name="Wang J."/>
            <person name="Lu Y."/>
            <person name="Du Q."/>
            <person name="Sun Z."/>
        </authorList>
    </citation>
    <scope>NUCLEOTIDE SEQUENCE [LARGE SCALE GENOMIC DNA]</scope>
    <source>
        <strain evidence="7 8">D1-5</strain>
    </source>
</reference>
<dbReference type="GO" id="GO:0000977">
    <property type="term" value="F:RNA polymerase II transcription regulatory region sequence-specific DNA binding"/>
    <property type="evidence" value="ECO:0007669"/>
    <property type="project" value="TreeGrafter"/>
</dbReference>
<evidence type="ECO:0000259" key="6">
    <source>
        <dbReference type="PROSITE" id="PS50157"/>
    </source>
</evidence>
<dbReference type="Gene3D" id="3.30.160.60">
    <property type="entry name" value="Classic Zinc Finger"/>
    <property type="match status" value="3"/>
</dbReference>
<dbReference type="Pfam" id="PF12171">
    <property type="entry name" value="zf-C2H2_jaz"/>
    <property type="match status" value="2"/>
</dbReference>
<dbReference type="GO" id="GO:0008270">
    <property type="term" value="F:zinc ion binding"/>
    <property type="evidence" value="ECO:0007669"/>
    <property type="project" value="UniProtKB-KW"/>
</dbReference>
<dbReference type="SMART" id="SM00355">
    <property type="entry name" value="ZnF_C2H2"/>
    <property type="match status" value="5"/>
</dbReference>
<evidence type="ECO:0000256" key="2">
    <source>
        <dbReference type="ARBA" id="ARBA00022737"/>
    </source>
</evidence>
<dbReference type="PROSITE" id="PS50157">
    <property type="entry name" value="ZINC_FINGER_C2H2_2"/>
    <property type="match status" value="3"/>
</dbReference>
<organism evidence="7 8">
    <name type="scientific">Beauveria bassiana D1-5</name>
    <dbReference type="NCBI Taxonomy" id="1245745"/>
    <lineage>
        <taxon>Eukaryota</taxon>
        <taxon>Fungi</taxon>
        <taxon>Dikarya</taxon>
        <taxon>Ascomycota</taxon>
        <taxon>Pezizomycotina</taxon>
        <taxon>Sordariomycetes</taxon>
        <taxon>Hypocreomycetidae</taxon>
        <taxon>Hypocreales</taxon>
        <taxon>Cordycipitaceae</taxon>
        <taxon>Beauveria</taxon>
    </lineage>
</organism>
<dbReference type="PANTHER" id="PTHR24409:SF356">
    <property type="entry name" value="C2H2 FINGER DOMAIN TRANSCRIPTION FACTOR (EUROFUNG)"/>
    <property type="match status" value="1"/>
</dbReference>
<evidence type="ECO:0000313" key="7">
    <source>
        <dbReference type="EMBL" id="KGQ03520.1"/>
    </source>
</evidence>
<sequence length="274" mass="31521">MSTCGTCWRVFPAGWQSRQQHMDATGHCPPDFECDTCDKYFGSQQAVNQHMNDVGHWAESSESDAPDYECDDCDENFYDEEGLHDHEVKEHLYCAPCDRYFQNWNSINQHLHSKVHRNSPIQCPFCKPEHWTSTSLVHHLESGSCSKAPLSRDKLYEAVRRRDPNGVISKKLLTWSGSTCYEATEKAWNSAADAYQCYLCARPFDKLTSLNQHLASPIHQQRLYHCPNGLCRRGFTTLAAVINHLESESCAYMRFEAVQTNVKRILDPRRLIQV</sequence>
<proteinExistence type="predicted"/>
<dbReference type="EMBL" id="ANFO01001209">
    <property type="protein sequence ID" value="KGQ03520.1"/>
    <property type="molecule type" value="Genomic_DNA"/>
</dbReference>
<dbReference type="GO" id="GO:0000981">
    <property type="term" value="F:DNA-binding transcription factor activity, RNA polymerase II-specific"/>
    <property type="evidence" value="ECO:0007669"/>
    <property type="project" value="TreeGrafter"/>
</dbReference>
<dbReference type="InterPro" id="IPR036236">
    <property type="entry name" value="Znf_C2H2_sf"/>
</dbReference>
<name>A0A0A2VBR3_BEABA</name>
<feature type="domain" description="C2H2-type" evidence="6">
    <location>
        <begin position="68"/>
        <end position="96"/>
    </location>
</feature>
<feature type="domain" description="C2H2-type" evidence="6">
    <location>
        <begin position="32"/>
        <end position="61"/>
    </location>
</feature>
<gene>
    <name evidence="7" type="ORF">BBAD15_g11242</name>
</gene>
<accession>A0A0A2VBR3</accession>